<protein>
    <submittedName>
        <fullName evidence="1">Uncharacterized protein</fullName>
    </submittedName>
</protein>
<reference evidence="1" key="1">
    <citation type="journal article" date="2015" name="Nature">
        <title>Complex archaea that bridge the gap between prokaryotes and eukaryotes.</title>
        <authorList>
            <person name="Spang A."/>
            <person name="Saw J.H."/>
            <person name="Jorgensen S.L."/>
            <person name="Zaremba-Niedzwiedzka K."/>
            <person name="Martijn J."/>
            <person name="Lind A.E."/>
            <person name="van Eijk R."/>
            <person name="Schleper C."/>
            <person name="Guy L."/>
            <person name="Ettema T.J."/>
        </authorList>
    </citation>
    <scope>NUCLEOTIDE SEQUENCE</scope>
</reference>
<organism evidence="1">
    <name type="scientific">marine sediment metagenome</name>
    <dbReference type="NCBI Taxonomy" id="412755"/>
    <lineage>
        <taxon>unclassified sequences</taxon>
        <taxon>metagenomes</taxon>
        <taxon>ecological metagenomes</taxon>
    </lineage>
</organism>
<dbReference type="AlphaFoldDB" id="A0A0F9AA97"/>
<proteinExistence type="predicted"/>
<dbReference type="EMBL" id="LAZR01055886">
    <property type="protein sequence ID" value="KKK75394.1"/>
    <property type="molecule type" value="Genomic_DNA"/>
</dbReference>
<feature type="non-terminal residue" evidence="1">
    <location>
        <position position="1"/>
    </location>
</feature>
<gene>
    <name evidence="1" type="ORF">LCGC14_2874150</name>
</gene>
<evidence type="ECO:0000313" key="1">
    <source>
        <dbReference type="EMBL" id="KKK75394.1"/>
    </source>
</evidence>
<comment type="caution">
    <text evidence="1">The sequence shown here is derived from an EMBL/GenBank/DDBJ whole genome shotgun (WGS) entry which is preliminary data.</text>
</comment>
<sequence>ITLTGDYTGMVMDFDTNINNFDSDGATLLGISIITPLTGSASAVTTTVSGINITGGSLVASHAANVITWYGLHITMPGYNATFNTIDSFGIKIEMQTHSGTGEQIGFDVAFPTIAGSGGMTLIGIKTELSEHSIAGVQNHFLINAGSEVLSGTATYRGLYVNWSSITRDANAPVLEGIRVDFPDTITGFSTSTFAAQFTGYNNKQVRIFDISTTSFINLSFDTTTALTNTTGIKINFEVNVTALNPSSTAGWQLFHLFTPAINVTNAVNATFWVIEQDYSGAVICNNAGANVTWYGYDLRMPALTETAGNLIANGIRIRASGVTGSPTLALINLDAGPSGIGIDFSAMAAAETVFKFVADANDPTGGGGAATGRIAIDIGGSTVYLPYY</sequence>
<name>A0A0F9AA97_9ZZZZ</name>
<accession>A0A0F9AA97</accession>